<evidence type="ECO:0000256" key="7">
    <source>
        <dbReference type="ARBA" id="ARBA00022927"/>
    </source>
</evidence>
<dbReference type="InterPro" id="IPR051045">
    <property type="entry name" value="TonB-dependent_transducer"/>
</dbReference>
<evidence type="ECO:0000313" key="13">
    <source>
        <dbReference type="EMBL" id="TLM95324.1"/>
    </source>
</evidence>
<keyword evidence="14" id="KW-1185">Reference proteome</keyword>
<dbReference type="NCBIfam" id="TIGR01352">
    <property type="entry name" value="tonB_Cterm"/>
    <property type="match status" value="1"/>
</dbReference>
<keyword evidence="6 11" id="KW-0812">Transmembrane</keyword>
<name>A0A5R8WV97_9BACT</name>
<dbReference type="PANTHER" id="PTHR33446:SF2">
    <property type="entry name" value="PROTEIN TONB"/>
    <property type="match status" value="1"/>
</dbReference>
<keyword evidence="9 11" id="KW-0472">Membrane</keyword>
<keyword evidence="4" id="KW-1003">Cell membrane</keyword>
<dbReference type="AlphaFoldDB" id="A0A5R8WV97"/>
<dbReference type="InterPro" id="IPR037682">
    <property type="entry name" value="TonB_C"/>
</dbReference>
<dbReference type="SUPFAM" id="SSF74653">
    <property type="entry name" value="TolA/TonB C-terminal domain"/>
    <property type="match status" value="1"/>
</dbReference>
<keyword evidence="7" id="KW-0653">Protein transport</keyword>
<evidence type="ECO:0000259" key="12">
    <source>
        <dbReference type="PROSITE" id="PS52015"/>
    </source>
</evidence>
<evidence type="ECO:0000256" key="6">
    <source>
        <dbReference type="ARBA" id="ARBA00022692"/>
    </source>
</evidence>
<evidence type="ECO:0000256" key="9">
    <source>
        <dbReference type="ARBA" id="ARBA00023136"/>
    </source>
</evidence>
<evidence type="ECO:0000256" key="5">
    <source>
        <dbReference type="ARBA" id="ARBA00022519"/>
    </source>
</evidence>
<dbReference type="InterPro" id="IPR006260">
    <property type="entry name" value="TonB/TolA_C"/>
</dbReference>
<dbReference type="PROSITE" id="PS52015">
    <property type="entry name" value="TONB_CTD"/>
    <property type="match status" value="1"/>
</dbReference>
<comment type="subcellular location">
    <subcellularLocation>
        <location evidence="1">Cell inner membrane</location>
        <topology evidence="1">Single-pass membrane protein</topology>
        <orientation evidence="1">Periplasmic side</orientation>
    </subcellularLocation>
</comment>
<dbReference type="PANTHER" id="PTHR33446">
    <property type="entry name" value="PROTEIN TONB-RELATED"/>
    <property type="match status" value="1"/>
</dbReference>
<feature type="domain" description="TonB C-terminal" evidence="12">
    <location>
        <begin position="89"/>
        <end position="179"/>
    </location>
</feature>
<dbReference type="Proteomes" id="UP000305517">
    <property type="component" value="Unassembled WGS sequence"/>
</dbReference>
<evidence type="ECO:0000256" key="2">
    <source>
        <dbReference type="ARBA" id="ARBA00006555"/>
    </source>
</evidence>
<comment type="similarity">
    <text evidence="2">Belongs to the TonB family.</text>
</comment>
<sequence length="179" mass="19753">MPPLPPRRNGLSTRQFAWIFGGLLALLTIYQLAQHRPQRFEPPPSGTTAEIGSEAPAQPAPMPNALPEQPAVRDARIYTYVEQMPQPPGGIEGLMQHLRKHIKYPAEARRNQVEGKVFVRFVVQPDGRISDAEVTKGIGAGCDEEALRVISQMPAWTPGKQNGQAVSVYYTVPVTFTIK</sequence>
<evidence type="ECO:0000256" key="3">
    <source>
        <dbReference type="ARBA" id="ARBA00022448"/>
    </source>
</evidence>
<feature type="region of interest" description="Disordered" evidence="10">
    <location>
        <begin position="37"/>
        <end position="67"/>
    </location>
</feature>
<organism evidence="13 14">
    <name type="scientific">Hymenobacter jeollabukensis</name>
    <dbReference type="NCBI Taxonomy" id="2025313"/>
    <lineage>
        <taxon>Bacteria</taxon>
        <taxon>Pseudomonadati</taxon>
        <taxon>Bacteroidota</taxon>
        <taxon>Cytophagia</taxon>
        <taxon>Cytophagales</taxon>
        <taxon>Hymenobacteraceae</taxon>
        <taxon>Hymenobacter</taxon>
    </lineage>
</organism>
<dbReference type="GO" id="GO:0031992">
    <property type="term" value="F:energy transducer activity"/>
    <property type="evidence" value="ECO:0007669"/>
    <property type="project" value="TreeGrafter"/>
</dbReference>
<dbReference type="GO" id="GO:0055085">
    <property type="term" value="P:transmembrane transport"/>
    <property type="evidence" value="ECO:0007669"/>
    <property type="project" value="InterPro"/>
</dbReference>
<evidence type="ECO:0000256" key="11">
    <source>
        <dbReference type="SAM" id="Phobius"/>
    </source>
</evidence>
<feature type="transmembrane region" description="Helical" evidence="11">
    <location>
        <begin position="15"/>
        <end position="33"/>
    </location>
</feature>
<dbReference type="RefSeq" id="WP_138075824.1">
    <property type="nucleotide sequence ID" value="NZ_VAJM01000002.1"/>
</dbReference>
<evidence type="ECO:0000256" key="1">
    <source>
        <dbReference type="ARBA" id="ARBA00004383"/>
    </source>
</evidence>
<dbReference type="EMBL" id="VAJM01000002">
    <property type="protein sequence ID" value="TLM95324.1"/>
    <property type="molecule type" value="Genomic_DNA"/>
</dbReference>
<dbReference type="Gene3D" id="3.30.1150.10">
    <property type="match status" value="1"/>
</dbReference>
<accession>A0A5R8WV97</accession>
<keyword evidence="5" id="KW-0997">Cell inner membrane</keyword>
<gene>
    <name evidence="13" type="ORF">FDY95_05925</name>
</gene>
<dbReference type="Pfam" id="PF03544">
    <property type="entry name" value="TonB_C"/>
    <property type="match status" value="1"/>
</dbReference>
<reference evidence="13 14" key="1">
    <citation type="submission" date="2019-05" db="EMBL/GenBank/DDBJ databases">
        <title>Hymenobacter edaphi sp. nov., isolated from abandoned arsenic-contaminated farmland soil.</title>
        <authorList>
            <person name="Nie L."/>
        </authorList>
    </citation>
    <scope>NUCLEOTIDE SEQUENCE [LARGE SCALE GENOMIC DNA]</scope>
    <source>
        <strain evidence="13 14">1-3-3-8</strain>
    </source>
</reference>
<comment type="caution">
    <text evidence="13">The sequence shown here is derived from an EMBL/GenBank/DDBJ whole genome shotgun (WGS) entry which is preliminary data.</text>
</comment>
<proteinExistence type="inferred from homology"/>
<evidence type="ECO:0000256" key="4">
    <source>
        <dbReference type="ARBA" id="ARBA00022475"/>
    </source>
</evidence>
<keyword evidence="3" id="KW-0813">Transport</keyword>
<evidence type="ECO:0000313" key="14">
    <source>
        <dbReference type="Proteomes" id="UP000305517"/>
    </source>
</evidence>
<dbReference type="OrthoDB" id="1039448at2"/>
<dbReference type="GO" id="GO:0015031">
    <property type="term" value="P:protein transport"/>
    <property type="evidence" value="ECO:0007669"/>
    <property type="project" value="UniProtKB-KW"/>
</dbReference>
<protein>
    <submittedName>
        <fullName evidence="13">TonB family protein</fullName>
    </submittedName>
</protein>
<dbReference type="GO" id="GO:0098797">
    <property type="term" value="C:plasma membrane protein complex"/>
    <property type="evidence" value="ECO:0007669"/>
    <property type="project" value="TreeGrafter"/>
</dbReference>
<evidence type="ECO:0000256" key="10">
    <source>
        <dbReference type="SAM" id="MobiDB-lite"/>
    </source>
</evidence>
<keyword evidence="8 11" id="KW-1133">Transmembrane helix</keyword>
<evidence type="ECO:0000256" key="8">
    <source>
        <dbReference type="ARBA" id="ARBA00022989"/>
    </source>
</evidence>